<feature type="region of interest" description="Disordered" evidence="1">
    <location>
        <begin position="1"/>
        <end position="42"/>
    </location>
</feature>
<dbReference type="AlphaFoldDB" id="A0A6J4VSV3"/>
<feature type="non-terminal residue" evidence="2">
    <location>
        <position position="42"/>
    </location>
</feature>
<evidence type="ECO:0000313" key="2">
    <source>
        <dbReference type="EMBL" id="CAA9587020.1"/>
    </source>
</evidence>
<accession>A0A6J4VSV3</accession>
<protein>
    <submittedName>
        <fullName evidence="2">Uncharacterized protein</fullName>
    </submittedName>
</protein>
<feature type="non-terminal residue" evidence="2">
    <location>
        <position position="1"/>
    </location>
</feature>
<reference evidence="2" key="1">
    <citation type="submission" date="2020-02" db="EMBL/GenBank/DDBJ databases">
        <authorList>
            <person name="Meier V. D."/>
        </authorList>
    </citation>
    <scope>NUCLEOTIDE SEQUENCE</scope>
    <source>
        <strain evidence="2">AVDCRST_MAG88</strain>
    </source>
</reference>
<evidence type="ECO:0000256" key="1">
    <source>
        <dbReference type="SAM" id="MobiDB-lite"/>
    </source>
</evidence>
<proteinExistence type="predicted"/>
<name>A0A6J4VSV3_9BACT</name>
<gene>
    <name evidence="2" type="ORF">AVDCRST_MAG88-4108</name>
</gene>
<sequence>AWPTDRSGAWRRAPGRPNLSDFIPGYTRGAGGRARVHRRGTM</sequence>
<organism evidence="2">
    <name type="scientific">uncultured Thermomicrobiales bacterium</name>
    <dbReference type="NCBI Taxonomy" id="1645740"/>
    <lineage>
        <taxon>Bacteria</taxon>
        <taxon>Pseudomonadati</taxon>
        <taxon>Thermomicrobiota</taxon>
        <taxon>Thermomicrobia</taxon>
        <taxon>Thermomicrobiales</taxon>
        <taxon>environmental samples</taxon>
    </lineage>
</organism>
<dbReference type="EMBL" id="CADCWM010001018">
    <property type="protein sequence ID" value="CAA9587020.1"/>
    <property type="molecule type" value="Genomic_DNA"/>
</dbReference>